<proteinExistence type="predicted"/>
<dbReference type="EMBL" id="OA567029">
    <property type="protein sequence ID" value="CAD7199773.1"/>
    <property type="molecule type" value="Genomic_DNA"/>
</dbReference>
<evidence type="ECO:0000256" key="1">
    <source>
        <dbReference type="SAM" id="MobiDB-lite"/>
    </source>
</evidence>
<feature type="compositionally biased region" description="Polar residues" evidence="1">
    <location>
        <begin position="117"/>
        <end position="135"/>
    </location>
</feature>
<evidence type="ECO:0000313" key="2">
    <source>
        <dbReference type="EMBL" id="CAD7199773.1"/>
    </source>
</evidence>
<name>A0A7R8VJM1_TIMDO</name>
<organism evidence="2">
    <name type="scientific">Timema douglasi</name>
    <name type="common">Walking stick</name>
    <dbReference type="NCBI Taxonomy" id="61478"/>
    <lineage>
        <taxon>Eukaryota</taxon>
        <taxon>Metazoa</taxon>
        <taxon>Ecdysozoa</taxon>
        <taxon>Arthropoda</taxon>
        <taxon>Hexapoda</taxon>
        <taxon>Insecta</taxon>
        <taxon>Pterygota</taxon>
        <taxon>Neoptera</taxon>
        <taxon>Polyneoptera</taxon>
        <taxon>Phasmatodea</taxon>
        <taxon>Timematodea</taxon>
        <taxon>Timematoidea</taxon>
        <taxon>Timematidae</taxon>
        <taxon>Timema</taxon>
    </lineage>
</organism>
<protein>
    <submittedName>
        <fullName evidence="2">Uncharacterized protein</fullName>
    </submittedName>
</protein>
<gene>
    <name evidence="2" type="ORF">TDIB3V08_LOCUS6017</name>
</gene>
<feature type="compositionally biased region" description="Polar residues" evidence="1">
    <location>
        <begin position="37"/>
        <end position="49"/>
    </location>
</feature>
<accession>A0A7R8VJM1</accession>
<feature type="region of interest" description="Disordered" evidence="1">
    <location>
        <begin position="34"/>
        <end position="64"/>
    </location>
</feature>
<sequence length="279" mass="30528">MVTVEAKLVLSGGSRMYPVRSFSAFSTTARPERLRPQNLSLVTEDNGTGSPNASNSSEPPPRPSGMCRMSFFHSFCIPSSFLNAIRIRADSQKLSTVRLHSVQATLSEWAQITCFPNTSTPKKSPDSPIQQTPSPSAHEDKSIPPRRARGVMLGLAPLLRPASSLNHAHKVRLFQACIMSLLLYAAPAWAYLPRYRFSPLQVDARTPPPPPSRTHTRVLLDLSGFRPLDVIIRGLAVTFFSRAQASPNAIVRGIGDYDPPALVHRRIRDGVVAPPVGYG</sequence>
<feature type="region of interest" description="Disordered" evidence="1">
    <location>
        <begin position="117"/>
        <end position="144"/>
    </location>
</feature>
<dbReference type="AlphaFoldDB" id="A0A7R8VJM1"/>
<reference evidence="2" key="1">
    <citation type="submission" date="2020-11" db="EMBL/GenBank/DDBJ databases">
        <authorList>
            <person name="Tran Van P."/>
        </authorList>
    </citation>
    <scope>NUCLEOTIDE SEQUENCE</scope>
</reference>